<evidence type="ECO:0000313" key="2">
    <source>
        <dbReference type="EMBL" id="GAB0133093.1"/>
    </source>
</evidence>
<dbReference type="Proteomes" id="UP001562357">
    <property type="component" value="Unassembled WGS sequence"/>
</dbReference>
<dbReference type="EMBL" id="BAAFGZ010000034">
    <property type="protein sequence ID" value="GAB0133093.1"/>
    <property type="molecule type" value="Genomic_DNA"/>
</dbReference>
<name>A0ABQ0CI23_9HYPO</name>
<proteinExistence type="predicted"/>
<accession>A0ABQ0CI23</accession>
<feature type="compositionally biased region" description="Basic and acidic residues" evidence="1">
    <location>
        <begin position="236"/>
        <end position="245"/>
    </location>
</feature>
<evidence type="ECO:0000256" key="1">
    <source>
        <dbReference type="SAM" id="MobiDB-lite"/>
    </source>
</evidence>
<keyword evidence="3" id="KW-1185">Reference proteome</keyword>
<sequence>MATPARCPSSGGEHLSEATLMRHWGKSSICDCPHLVRPKDLSSVRWIHLGHDATPRSCDEWFDPDYRFPDAREEWFASWKMFYSLIWGDQDEASRVEYFMKIPGEETAVPVTERARWHLAMGGLGKMLYMDTGLWCPKDRPVVIVCTEKQARRCAARDWEDCVQIEARRGEDTASDGSDVETTDARDVAVNSAAPPVRSQRRARRMVMTLFGPVPAPDDTSEDEGEDDARHHARKKQETGAHRQGDVLVKN</sequence>
<feature type="region of interest" description="Disordered" evidence="1">
    <location>
        <begin position="169"/>
        <end position="251"/>
    </location>
</feature>
<gene>
    <name evidence="2" type="primary">g1509</name>
    <name evidence="2" type="ORF">EsDP_00001509</name>
</gene>
<protein>
    <submittedName>
        <fullName evidence="2">Uncharacterized protein</fullName>
    </submittedName>
</protein>
<evidence type="ECO:0000313" key="3">
    <source>
        <dbReference type="Proteomes" id="UP001562357"/>
    </source>
</evidence>
<comment type="caution">
    <text evidence="2">The sequence shown here is derived from an EMBL/GenBank/DDBJ whole genome shotgun (WGS) entry which is preliminary data.</text>
</comment>
<organism evidence="2 3">
    <name type="scientific">Epichloe bromicola</name>
    <dbReference type="NCBI Taxonomy" id="79588"/>
    <lineage>
        <taxon>Eukaryota</taxon>
        <taxon>Fungi</taxon>
        <taxon>Dikarya</taxon>
        <taxon>Ascomycota</taxon>
        <taxon>Pezizomycotina</taxon>
        <taxon>Sordariomycetes</taxon>
        <taxon>Hypocreomycetidae</taxon>
        <taxon>Hypocreales</taxon>
        <taxon>Clavicipitaceae</taxon>
        <taxon>Epichloe</taxon>
    </lineage>
</organism>
<reference evidence="3" key="1">
    <citation type="submission" date="2024-06" db="EMBL/GenBank/DDBJ databases">
        <title>Draft Genome Sequences of Epichloe bromicola Strains Isolated from Elymus ciliaris.</title>
        <authorList>
            <consortium name="Epichloe bromicola genome sequencing consortium"/>
            <person name="Miura A."/>
            <person name="Imano S."/>
            <person name="Ashida A."/>
            <person name="Sato I."/>
            <person name="Chiba S."/>
            <person name="Tanaka A."/>
            <person name="Camagna M."/>
            <person name="Takemoto D."/>
        </authorList>
    </citation>
    <scope>NUCLEOTIDE SEQUENCE [LARGE SCALE GENOMIC DNA]</scope>
    <source>
        <strain evidence="3">DP</strain>
    </source>
</reference>